<keyword evidence="3" id="KW-1185">Reference proteome</keyword>
<dbReference type="AlphaFoldDB" id="A0A9F5IS05"/>
<dbReference type="CTD" id="348487"/>
<dbReference type="RefSeq" id="XP_025030444.1">
    <property type="nucleotide sequence ID" value="XM_025174676.1"/>
</dbReference>
<organism evidence="3 4">
    <name type="scientific">Python bivittatus</name>
    <name type="common">Burmese python</name>
    <name type="synonym">Python molurus bivittatus</name>
    <dbReference type="NCBI Taxonomy" id="176946"/>
    <lineage>
        <taxon>Eukaryota</taxon>
        <taxon>Metazoa</taxon>
        <taxon>Chordata</taxon>
        <taxon>Craniata</taxon>
        <taxon>Vertebrata</taxon>
        <taxon>Euteleostomi</taxon>
        <taxon>Lepidosauria</taxon>
        <taxon>Squamata</taxon>
        <taxon>Bifurcata</taxon>
        <taxon>Unidentata</taxon>
        <taxon>Episquamata</taxon>
        <taxon>Toxicofera</taxon>
        <taxon>Serpentes</taxon>
        <taxon>Henophidia</taxon>
        <taxon>Pythonidae</taxon>
        <taxon>Python</taxon>
    </lineage>
</organism>
<proteinExistence type="inferred from homology"/>
<name>A0A9F5IS05_PYTBI</name>
<dbReference type="KEGG" id="pbi:103058414"/>
<accession>A0A9F5IS05</accession>
<evidence type="ECO:0000313" key="4">
    <source>
        <dbReference type="RefSeq" id="XP_025030444.1"/>
    </source>
</evidence>
<feature type="compositionally biased region" description="Low complexity" evidence="2">
    <location>
        <begin position="53"/>
        <end position="65"/>
    </location>
</feature>
<dbReference type="OrthoDB" id="8881031at2759"/>
<reference evidence="4" key="1">
    <citation type="submission" date="2025-08" db="UniProtKB">
        <authorList>
            <consortium name="RefSeq"/>
        </authorList>
    </citation>
    <scope>IDENTIFICATION</scope>
    <source>
        <tissue evidence="4">Liver</tissue>
    </source>
</reference>
<comment type="similarity">
    <text evidence="1">Belongs to the FAM131 family.</text>
</comment>
<dbReference type="InterPro" id="IPR026782">
    <property type="entry name" value="FAM131"/>
</dbReference>
<dbReference type="PANTHER" id="PTHR15736">
    <property type="entry name" value="PROTEIN FAM131B-RELATED"/>
    <property type="match status" value="1"/>
</dbReference>
<evidence type="ECO:0000313" key="3">
    <source>
        <dbReference type="Proteomes" id="UP000695026"/>
    </source>
</evidence>
<dbReference type="GeneID" id="103058414"/>
<dbReference type="Pfam" id="PF15010">
    <property type="entry name" value="FAM131"/>
    <property type="match status" value="2"/>
</dbReference>
<feature type="compositionally biased region" description="Low complexity" evidence="2">
    <location>
        <begin position="86"/>
        <end position="96"/>
    </location>
</feature>
<feature type="region of interest" description="Disordered" evidence="2">
    <location>
        <begin position="1"/>
        <end position="96"/>
    </location>
</feature>
<sequence>MLGSAQKPRGRSRSRWGNPLHRAQSRAGRLRKREDRTHRGQQFLTSAHKEGGAAPLPDQPAAAPQEGGNPPVAPLKEGNNEGSFQGSGSATSGANAGSSRAYHVTALATSSLLGLIQTIKDHITKPTAMAQGRVAHLIEWKGWSAPPMGWGRPPPEEVLYEELTDERREAGFAAGSPICSRLGSALLLLCPPGLIQTIKDHITKPTAMAQGRVAHLIEWKGWSAPPMGWGQPPPEEVLYEELTDELKEARFAAGVAEQFAITEATLSAWSSLGEEELSYRGGSQDAIQLQDLEGLYLQENFLFCSPAVTGSLQTFSPSAPGSPIARRPLRANDWDTAKGGLRRGEVEQVGLPNALGLQQSATSLHYVDSSSPSEDEVFYD</sequence>
<dbReference type="Proteomes" id="UP000695026">
    <property type="component" value="Unplaced"/>
</dbReference>
<dbReference type="PANTHER" id="PTHR15736:SF2">
    <property type="entry name" value="PROTEIN FAM131C"/>
    <property type="match status" value="1"/>
</dbReference>
<evidence type="ECO:0000256" key="1">
    <source>
        <dbReference type="ARBA" id="ARBA00010635"/>
    </source>
</evidence>
<gene>
    <name evidence="4" type="primary">FAM131C</name>
</gene>
<evidence type="ECO:0000256" key="2">
    <source>
        <dbReference type="SAM" id="MobiDB-lite"/>
    </source>
</evidence>
<protein>
    <submittedName>
        <fullName evidence="4">Protein FAM131C</fullName>
    </submittedName>
</protein>
<dbReference type="OMA" id="YLMILDE"/>